<evidence type="ECO:0000256" key="5">
    <source>
        <dbReference type="PIRSR" id="PIRSR000185-3"/>
    </source>
</evidence>
<evidence type="ECO:0000256" key="4">
    <source>
        <dbReference type="PIRSR" id="PIRSR000185-1"/>
    </source>
</evidence>
<dbReference type="SUPFAM" id="SSF53223">
    <property type="entry name" value="Aminoacid dehydrogenase-like, N-terminal domain"/>
    <property type="match status" value="1"/>
</dbReference>
<dbReference type="PIRSF" id="PIRSF000185">
    <property type="entry name" value="Glu_DH"/>
    <property type="match status" value="1"/>
</dbReference>
<dbReference type="AlphaFoldDB" id="A0A1A9GIW5"/>
<accession>A0A1A9GIW5</accession>
<dbReference type="Pfam" id="PF02812">
    <property type="entry name" value="ELFV_dehydrog_N"/>
    <property type="match status" value="1"/>
</dbReference>
<dbReference type="InterPro" id="IPR014362">
    <property type="entry name" value="Glu_DH"/>
</dbReference>
<dbReference type="InterPro" id="IPR046346">
    <property type="entry name" value="Aminoacid_DH-like_N_sf"/>
</dbReference>
<dbReference type="PATRIC" id="fig|1300347.3.peg.1828"/>
<keyword evidence="9" id="KW-1185">Reference proteome</keyword>
<evidence type="ECO:0000313" key="8">
    <source>
        <dbReference type="EMBL" id="ANH38257.1"/>
    </source>
</evidence>
<dbReference type="Gene3D" id="3.40.50.10860">
    <property type="entry name" value="Leucine Dehydrogenase, chain A, domain 1"/>
    <property type="match status" value="1"/>
</dbReference>
<dbReference type="InterPro" id="IPR006096">
    <property type="entry name" value="Glu/Leu/Phe/Val/Trp_DH_C"/>
</dbReference>
<dbReference type="Pfam" id="PF00208">
    <property type="entry name" value="ELFV_dehydrog"/>
    <property type="match status" value="1"/>
</dbReference>
<dbReference type="InterPro" id="IPR036291">
    <property type="entry name" value="NAD(P)-bd_dom_sf"/>
</dbReference>
<name>A0A1A9GIW5_9ACTN</name>
<evidence type="ECO:0000256" key="6">
    <source>
        <dbReference type="RuleBase" id="RU004417"/>
    </source>
</evidence>
<dbReference type="PANTHER" id="PTHR11606">
    <property type="entry name" value="GLUTAMATE DEHYDROGENASE"/>
    <property type="match status" value="1"/>
</dbReference>
<dbReference type="InterPro" id="IPR006097">
    <property type="entry name" value="Glu/Leu/Phe/Val/Trp_DH_dimer"/>
</dbReference>
<feature type="active site" description="Proton donor" evidence="4">
    <location>
        <position position="76"/>
    </location>
</feature>
<evidence type="ECO:0000256" key="2">
    <source>
        <dbReference type="ARBA" id="ARBA00023002"/>
    </source>
</evidence>
<feature type="site" description="Important for catalysis" evidence="5">
    <location>
        <position position="112"/>
    </location>
</feature>
<dbReference type="EMBL" id="CP015079">
    <property type="protein sequence ID" value="ANH38257.1"/>
    <property type="molecule type" value="Genomic_DNA"/>
</dbReference>
<dbReference type="PROSITE" id="PS00074">
    <property type="entry name" value="GLFV_DEHYDROGENASE"/>
    <property type="match status" value="1"/>
</dbReference>
<organism evidence="8 9">
    <name type="scientific">Nocardioides dokdonensis FR1436</name>
    <dbReference type="NCBI Taxonomy" id="1300347"/>
    <lineage>
        <taxon>Bacteria</taxon>
        <taxon>Bacillati</taxon>
        <taxon>Actinomycetota</taxon>
        <taxon>Actinomycetes</taxon>
        <taxon>Propionibacteriales</taxon>
        <taxon>Nocardioidaceae</taxon>
        <taxon>Nocardioides</taxon>
    </lineage>
</organism>
<dbReference type="InterPro" id="IPR006095">
    <property type="entry name" value="Glu/Leu/Phe/Val/Trp_DH"/>
</dbReference>
<dbReference type="RefSeq" id="WP_068108460.1">
    <property type="nucleotide sequence ID" value="NZ_CP015079.1"/>
</dbReference>
<keyword evidence="2 3" id="KW-0560">Oxidoreductase</keyword>
<evidence type="ECO:0000256" key="1">
    <source>
        <dbReference type="ARBA" id="ARBA00006382"/>
    </source>
</evidence>
<dbReference type="Gene3D" id="3.40.50.720">
    <property type="entry name" value="NAD(P)-binding Rossmann-like Domain"/>
    <property type="match status" value="1"/>
</dbReference>
<dbReference type="SUPFAM" id="SSF51735">
    <property type="entry name" value="NAD(P)-binding Rossmann-fold domains"/>
    <property type="match status" value="1"/>
</dbReference>
<sequence>MKDSSSLLEITWTDPVTGTKGFVVIDTLVRGLASGGLRLRKGCTLEEVRGLAQGMTRKEAVVYDPQDRYVPLGGGKGGIDVDPADPEAVAVLTRFLAAVRPVVREQWTTGEDFGLRQETIDKVAADLGMASTVEAVFATIDDVPAARQRLAEAFAVHVGGISLGDLVGGYGVARAATGAARHLGLEPGESTAVVQGFGSIGGAAARYLVEQGVRVVAVADREGLIRDDAGLDVEALLAARDGAGVIDRSRLGAGVRLGDRDAWLDVPCDLLVPAAMSYVIGPDDVDRITARVVVEGANMPTLPEAERLLGERGVPVVPDFLANVMTNAWWWWVVFGDVAPTEESSYAKIDAVMARLVATVFADSTATGTSLRSCALELAARHTAAVTERVGITG</sequence>
<dbReference type="InterPro" id="IPR033524">
    <property type="entry name" value="Glu/Leu/Phe/Val_DH_AS"/>
</dbReference>
<feature type="domain" description="Glutamate/phenylalanine/leucine/valine/L-tryptophan dehydrogenase C-terminal" evidence="7">
    <location>
        <begin position="164"/>
        <end position="391"/>
    </location>
</feature>
<dbReference type="Proteomes" id="UP000077868">
    <property type="component" value="Chromosome"/>
</dbReference>
<comment type="similarity">
    <text evidence="1 3 6">Belongs to the Glu/Leu/Phe/Val dehydrogenases family.</text>
</comment>
<dbReference type="SMART" id="SM00839">
    <property type="entry name" value="ELFV_dehydrog"/>
    <property type="match status" value="1"/>
</dbReference>
<evidence type="ECO:0000259" key="7">
    <source>
        <dbReference type="SMART" id="SM00839"/>
    </source>
</evidence>
<dbReference type="KEGG" id="ndk:I601_1826"/>
<dbReference type="OrthoDB" id="9803297at2"/>
<dbReference type="PANTHER" id="PTHR11606:SF13">
    <property type="entry name" value="GLUTAMATE DEHYDROGENASE 1, MITOCHONDRIAL"/>
    <property type="match status" value="1"/>
</dbReference>
<dbReference type="STRING" id="1300347.I601_1826"/>
<protein>
    <recommendedName>
        <fullName evidence="3">Glutamate dehydrogenase</fullName>
    </recommendedName>
</protein>
<reference evidence="8 9" key="1">
    <citation type="submission" date="2016-03" db="EMBL/GenBank/DDBJ databases">
        <title>Complete genome sequence of a soil Actinobacterium, Nocardioides dokdonensis FR1436.</title>
        <authorList>
            <person name="Kwon S.-K."/>
            <person name="Kim K."/>
            <person name="Kim J.F."/>
        </authorList>
    </citation>
    <scope>NUCLEOTIDE SEQUENCE [LARGE SCALE GENOMIC DNA]</scope>
    <source>
        <strain evidence="8 9">FR1436</strain>
    </source>
</reference>
<dbReference type="GO" id="GO:0004352">
    <property type="term" value="F:glutamate dehydrogenase (NAD+) activity"/>
    <property type="evidence" value="ECO:0007669"/>
    <property type="project" value="TreeGrafter"/>
</dbReference>
<dbReference type="PRINTS" id="PR00082">
    <property type="entry name" value="GLFDHDRGNASE"/>
</dbReference>
<evidence type="ECO:0000313" key="9">
    <source>
        <dbReference type="Proteomes" id="UP000077868"/>
    </source>
</evidence>
<proteinExistence type="inferred from homology"/>
<evidence type="ECO:0000256" key="3">
    <source>
        <dbReference type="PIRNR" id="PIRNR000185"/>
    </source>
</evidence>
<dbReference type="GO" id="GO:0006538">
    <property type="term" value="P:L-glutamate catabolic process"/>
    <property type="evidence" value="ECO:0007669"/>
    <property type="project" value="TreeGrafter"/>
</dbReference>
<gene>
    <name evidence="8" type="primary">gdhA_1</name>
    <name evidence="8" type="ORF">I601_1826</name>
</gene>